<dbReference type="Gene3D" id="3.40.50.1820">
    <property type="entry name" value="alpha/beta hydrolase"/>
    <property type="match status" value="1"/>
</dbReference>
<dbReference type="InterPro" id="IPR000073">
    <property type="entry name" value="AB_hydrolase_1"/>
</dbReference>
<dbReference type="RefSeq" id="WP_239562377.1">
    <property type="nucleotide sequence ID" value="NZ_JAFBCL010000001.1"/>
</dbReference>
<gene>
    <name evidence="2" type="ORF">JOE68_005630</name>
</gene>
<protein>
    <submittedName>
        <fullName evidence="2">Pimeloyl-ACP methyl ester carboxylesterase</fullName>
    </submittedName>
</protein>
<comment type="caution">
    <text evidence="2">The sequence shown here is derived from an EMBL/GenBank/DDBJ whole genome shotgun (WGS) entry which is preliminary data.</text>
</comment>
<accession>A0ABS2SG36</accession>
<dbReference type="Proteomes" id="UP001195724">
    <property type="component" value="Unassembled WGS sequence"/>
</dbReference>
<sequence>MRALKRAAETEQTLLVMLSMVPRLLRDSGWRHRTPDEGGGLGVLLVPGFGFGDRSLVLASAWLRARGYRPAPARIGLNVGCTSELVDRIERRLEEHVERTGRRVVVLGQSRGGWLGRLAAARRPDLVRGLVTLGSPVLDPLGVSPRVVRAARALTRLSALGVPGLLDEDCFTGPCYHTNTASLAAELPPSVPALAFASRLDRVAPWELCQDPSAECVEIRSSHTAMGLHPDFYRILRPKLAAWAAADDLAPSPV</sequence>
<dbReference type="InterPro" id="IPR029058">
    <property type="entry name" value="AB_hydrolase_fold"/>
</dbReference>
<evidence type="ECO:0000313" key="3">
    <source>
        <dbReference type="Proteomes" id="UP001195724"/>
    </source>
</evidence>
<organism evidence="2 3">
    <name type="scientific">Saccharothrix algeriensis</name>
    <dbReference type="NCBI Taxonomy" id="173560"/>
    <lineage>
        <taxon>Bacteria</taxon>
        <taxon>Bacillati</taxon>
        <taxon>Actinomycetota</taxon>
        <taxon>Actinomycetes</taxon>
        <taxon>Pseudonocardiales</taxon>
        <taxon>Pseudonocardiaceae</taxon>
        <taxon>Saccharothrix</taxon>
    </lineage>
</organism>
<dbReference type="EMBL" id="JAFBCL010000001">
    <property type="protein sequence ID" value="MBM7814765.1"/>
    <property type="molecule type" value="Genomic_DNA"/>
</dbReference>
<evidence type="ECO:0000313" key="2">
    <source>
        <dbReference type="EMBL" id="MBM7814765.1"/>
    </source>
</evidence>
<dbReference type="Pfam" id="PF12697">
    <property type="entry name" value="Abhydrolase_6"/>
    <property type="match status" value="1"/>
</dbReference>
<dbReference type="SUPFAM" id="SSF53474">
    <property type="entry name" value="alpha/beta-Hydrolases"/>
    <property type="match status" value="1"/>
</dbReference>
<proteinExistence type="predicted"/>
<feature type="domain" description="AB hydrolase-1" evidence="1">
    <location>
        <begin position="43"/>
        <end position="207"/>
    </location>
</feature>
<keyword evidence="3" id="KW-1185">Reference proteome</keyword>
<evidence type="ECO:0000259" key="1">
    <source>
        <dbReference type="Pfam" id="PF12697"/>
    </source>
</evidence>
<name>A0ABS2SG36_9PSEU</name>
<reference evidence="2 3" key="1">
    <citation type="submission" date="2021-01" db="EMBL/GenBank/DDBJ databases">
        <title>Sequencing the genomes of 1000 actinobacteria strains.</title>
        <authorList>
            <person name="Klenk H.-P."/>
        </authorList>
    </citation>
    <scope>NUCLEOTIDE SEQUENCE [LARGE SCALE GENOMIC DNA]</scope>
    <source>
        <strain evidence="2 3">DSM 44581</strain>
    </source>
</reference>